<comment type="caution">
    <text evidence="1">The sequence shown here is derived from an EMBL/GenBank/DDBJ whole genome shotgun (WGS) entry which is preliminary data.</text>
</comment>
<organism evidence="1 2">
    <name type="scientific">Hygrophoropsis aurantiaca</name>
    <dbReference type="NCBI Taxonomy" id="72124"/>
    <lineage>
        <taxon>Eukaryota</taxon>
        <taxon>Fungi</taxon>
        <taxon>Dikarya</taxon>
        <taxon>Basidiomycota</taxon>
        <taxon>Agaricomycotina</taxon>
        <taxon>Agaricomycetes</taxon>
        <taxon>Agaricomycetidae</taxon>
        <taxon>Boletales</taxon>
        <taxon>Coniophorineae</taxon>
        <taxon>Hygrophoropsidaceae</taxon>
        <taxon>Hygrophoropsis</taxon>
    </lineage>
</organism>
<name>A0ACB8AC22_9AGAM</name>
<sequence>MGNETREQDSQASTRTIIKVIEEELLVLEKEKSQLLARLRCLEESINHKHVLAGTLKNSLAPVYRLPSEILLACFAQAVQDWVSENEEADEKEMMGKYIEADDEEEEQRDLKWSCTPVFAISHVSHHWRQLAIHMPALWTNLVVTPEFEYHLDVFRDSIHRANGMAIAVKFQSFGSENKLSSSEAALIEAIMPLIHTQQINALSLVNAVPAYSFLLSWLEKNIGPPNPVPSAAFSNLTGLSILFTSGDFLEFRFTSLQRLLLVTPQLKSLEVQHRGLVYFDEQVDKAVINLPNLKRLTTIDCNSFTSKLLDSLFAPNVHQLNLLQWSTQNRIDLDYLFIDFDLKVPRFPNVQNLTISSSWPDDDLDVDLISAFPRVTHFKMCNPGRFLQDPPSLALPMFQQLQHFTLDFSYADSHPDPRGYFYWLPGPKDQANHPLLISVFNPVNPAFPKPIDDADKLLFRYYKELQQYGSLDVKSSRLEEFRRWQADGEPELGS</sequence>
<keyword evidence="2" id="KW-1185">Reference proteome</keyword>
<gene>
    <name evidence="1" type="ORF">BJ138DRAFT_62911</name>
</gene>
<accession>A0ACB8AC22</accession>
<dbReference type="EMBL" id="MU267699">
    <property type="protein sequence ID" value="KAH7910799.1"/>
    <property type="molecule type" value="Genomic_DNA"/>
</dbReference>
<evidence type="ECO:0000313" key="2">
    <source>
        <dbReference type="Proteomes" id="UP000790377"/>
    </source>
</evidence>
<protein>
    <submittedName>
        <fullName evidence="1">Uncharacterized protein</fullName>
    </submittedName>
</protein>
<reference evidence="1" key="1">
    <citation type="journal article" date="2021" name="New Phytol.">
        <title>Evolutionary innovations through gain and loss of genes in the ectomycorrhizal Boletales.</title>
        <authorList>
            <person name="Wu G."/>
            <person name="Miyauchi S."/>
            <person name="Morin E."/>
            <person name="Kuo A."/>
            <person name="Drula E."/>
            <person name="Varga T."/>
            <person name="Kohler A."/>
            <person name="Feng B."/>
            <person name="Cao Y."/>
            <person name="Lipzen A."/>
            <person name="Daum C."/>
            <person name="Hundley H."/>
            <person name="Pangilinan J."/>
            <person name="Johnson J."/>
            <person name="Barry K."/>
            <person name="LaButti K."/>
            <person name="Ng V."/>
            <person name="Ahrendt S."/>
            <person name="Min B."/>
            <person name="Choi I.G."/>
            <person name="Park H."/>
            <person name="Plett J.M."/>
            <person name="Magnuson J."/>
            <person name="Spatafora J.W."/>
            <person name="Nagy L.G."/>
            <person name="Henrissat B."/>
            <person name="Grigoriev I.V."/>
            <person name="Yang Z.L."/>
            <person name="Xu J."/>
            <person name="Martin F.M."/>
        </authorList>
    </citation>
    <scope>NUCLEOTIDE SEQUENCE</scope>
    <source>
        <strain evidence="1">ATCC 28755</strain>
    </source>
</reference>
<evidence type="ECO:0000313" key="1">
    <source>
        <dbReference type="EMBL" id="KAH7910799.1"/>
    </source>
</evidence>
<proteinExistence type="predicted"/>
<dbReference type="Proteomes" id="UP000790377">
    <property type="component" value="Unassembled WGS sequence"/>
</dbReference>